<evidence type="ECO:0000313" key="1">
    <source>
        <dbReference type="EMBL" id="AZN39852.1"/>
    </source>
</evidence>
<name>A0A3S9A2F0_9BACL</name>
<sequence>MANQFLDMRLSVHSGDSGGTTVLSSTPLLIGDIGLQTAGVSPFNVSNVRALLTGTASVAKVFAPEPTEEEIPDLTARITITVERNGTGTAGTGTVILEEIVQVGVAQTTVAPLSVSIGDFPPAAAVEAGQIRYTMFISVDNPLSIAFQFLLIGPAVFNGVATAGTT</sequence>
<dbReference type="RefSeq" id="WP_126014839.1">
    <property type="nucleotide sequence ID" value="NZ_CP034437.1"/>
</dbReference>
<accession>A0A3S9A2F0</accession>
<gene>
    <name evidence="1" type="ORF">EJC50_09480</name>
</gene>
<reference evidence="2" key="1">
    <citation type="submission" date="2018-12" db="EMBL/GenBank/DDBJ databases">
        <title>Genome sequence of Peanibacillus sp.</title>
        <authorList>
            <person name="Subramani G."/>
            <person name="Srinivasan S."/>
            <person name="Kim M.K."/>
        </authorList>
    </citation>
    <scope>NUCLEOTIDE SEQUENCE [LARGE SCALE GENOMIC DNA]</scope>
    <source>
        <strain evidence="2">18JY67-1</strain>
    </source>
</reference>
<proteinExistence type="predicted"/>
<keyword evidence="2" id="KW-1185">Reference proteome</keyword>
<dbReference type="AlphaFoldDB" id="A0A3S9A2F0"/>
<dbReference type="OrthoDB" id="2604834at2"/>
<dbReference type="Proteomes" id="UP000272528">
    <property type="component" value="Chromosome"/>
</dbReference>
<organism evidence="1 2">
    <name type="scientific">Paenibacillus albus</name>
    <dbReference type="NCBI Taxonomy" id="2495582"/>
    <lineage>
        <taxon>Bacteria</taxon>
        <taxon>Bacillati</taxon>
        <taxon>Bacillota</taxon>
        <taxon>Bacilli</taxon>
        <taxon>Bacillales</taxon>
        <taxon>Paenibacillaceae</taxon>
        <taxon>Paenibacillus</taxon>
    </lineage>
</organism>
<dbReference type="EMBL" id="CP034437">
    <property type="protein sequence ID" value="AZN39852.1"/>
    <property type="molecule type" value="Genomic_DNA"/>
</dbReference>
<dbReference type="KEGG" id="palb:EJC50_09480"/>
<protein>
    <recommendedName>
        <fullName evidence="3">Exosporium protein C</fullName>
    </recommendedName>
</protein>
<evidence type="ECO:0000313" key="2">
    <source>
        <dbReference type="Proteomes" id="UP000272528"/>
    </source>
</evidence>
<evidence type="ECO:0008006" key="3">
    <source>
        <dbReference type="Google" id="ProtNLM"/>
    </source>
</evidence>